<sequence length="137" mass="15825">MNLLFHYFIFFTFYLKSVTGLDCYFCWYNVSNRENLELNYRLEVSPNNCFNPGFCEGQWCIQRLDGNNVSFSCALSSPLDYIFDSNDIKSQCQGYYDSVGVAHTACYCRGSSYCNQASNFNLNIILLTVLTIFTFLD</sequence>
<dbReference type="WBParaSite" id="JU765_v2.g3760.t1">
    <property type="protein sequence ID" value="JU765_v2.g3760.t1"/>
    <property type="gene ID" value="JU765_v2.g3760"/>
</dbReference>
<organism evidence="1 2">
    <name type="scientific">Panagrolaimus sp. JU765</name>
    <dbReference type="NCBI Taxonomy" id="591449"/>
    <lineage>
        <taxon>Eukaryota</taxon>
        <taxon>Metazoa</taxon>
        <taxon>Ecdysozoa</taxon>
        <taxon>Nematoda</taxon>
        <taxon>Chromadorea</taxon>
        <taxon>Rhabditida</taxon>
        <taxon>Tylenchina</taxon>
        <taxon>Panagrolaimomorpha</taxon>
        <taxon>Panagrolaimoidea</taxon>
        <taxon>Panagrolaimidae</taxon>
        <taxon>Panagrolaimus</taxon>
    </lineage>
</organism>
<name>A0AC34R5K3_9BILA</name>
<reference evidence="2" key="1">
    <citation type="submission" date="2022-11" db="UniProtKB">
        <authorList>
            <consortium name="WormBaseParasite"/>
        </authorList>
    </citation>
    <scope>IDENTIFICATION</scope>
</reference>
<proteinExistence type="predicted"/>
<evidence type="ECO:0000313" key="2">
    <source>
        <dbReference type="WBParaSite" id="JU765_v2.g3760.t1"/>
    </source>
</evidence>
<protein>
    <submittedName>
        <fullName evidence="2">Protein sleepless</fullName>
    </submittedName>
</protein>
<accession>A0AC34R5K3</accession>
<dbReference type="Proteomes" id="UP000887576">
    <property type="component" value="Unplaced"/>
</dbReference>
<evidence type="ECO:0000313" key="1">
    <source>
        <dbReference type="Proteomes" id="UP000887576"/>
    </source>
</evidence>